<dbReference type="RefSeq" id="WP_092637558.1">
    <property type="nucleotide sequence ID" value="NZ_FNID01000002.1"/>
</dbReference>
<proteinExistence type="inferred from homology"/>
<dbReference type="InterPro" id="IPR028082">
    <property type="entry name" value="Peripla_BP_I"/>
</dbReference>
<feature type="chain" id="PRO_5011649928" evidence="3">
    <location>
        <begin position="20"/>
        <end position="383"/>
    </location>
</feature>
<feature type="signal peptide" evidence="3">
    <location>
        <begin position="1"/>
        <end position="19"/>
    </location>
</feature>
<evidence type="ECO:0000313" key="6">
    <source>
        <dbReference type="Proteomes" id="UP000199182"/>
    </source>
</evidence>
<dbReference type="OrthoDB" id="9783240at2"/>
<keyword evidence="6" id="KW-1185">Reference proteome</keyword>
<dbReference type="PANTHER" id="PTHR30483">
    <property type="entry name" value="LEUCINE-SPECIFIC-BINDING PROTEIN"/>
    <property type="match status" value="1"/>
</dbReference>
<gene>
    <name evidence="5" type="ORF">SAMN05192585_10265</name>
</gene>
<name>A0A1G9UMW1_9FIRM</name>
<dbReference type="PROSITE" id="PS51257">
    <property type="entry name" value="PROKAR_LIPOPROTEIN"/>
    <property type="match status" value="1"/>
</dbReference>
<evidence type="ECO:0000256" key="3">
    <source>
        <dbReference type="SAM" id="SignalP"/>
    </source>
</evidence>
<dbReference type="Gene3D" id="3.40.50.2300">
    <property type="match status" value="2"/>
</dbReference>
<dbReference type="AlphaFoldDB" id="A0A1G9UMW1"/>
<dbReference type="EMBL" id="FNID01000002">
    <property type="protein sequence ID" value="SDM61248.1"/>
    <property type="molecule type" value="Genomic_DNA"/>
</dbReference>
<dbReference type="InterPro" id="IPR028081">
    <property type="entry name" value="Leu-bd"/>
</dbReference>
<dbReference type="InterPro" id="IPR051010">
    <property type="entry name" value="BCAA_transport"/>
</dbReference>
<evidence type="ECO:0000259" key="4">
    <source>
        <dbReference type="Pfam" id="PF13458"/>
    </source>
</evidence>
<reference evidence="5 6" key="1">
    <citation type="submission" date="2016-10" db="EMBL/GenBank/DDBJ databases">
        <authorList>
            <person name="de Groot N.N."/>
        </authorList>
    </citation>
    <scope>NUCLEOTIDE SEQUENCE [LARGE SCALE GENOMIC DNA]</scope>
    <source>
        <strain evidence="5 6">CGMCC 1.5012</strain>
    </source>
</reference>
<dbReference type="Pfam" id="PF13458">
    <property type="entry name" value="Peripla_BP_6"/>
    <property type="match status" value="1"/>
</dbReference>
<evidence type="ECO:0000313" key="5">
    <source>
        <dbReference type="EMBL" id="SDM61248.1"/>
    </source>
</evidence>
<organism evidence="5 6">
    <name type="scientific">Acetanaerobacterium elongatum</name>
    <dbReference type="NCBI Taxonomy" id="258515"/>
    <lineage>
        <taxon>Bacteria</taxon>
        <taxon>Bacillati</taxon>
        <taxon>Bacillota</taxon>
        <taxon>Clostridia</taxon>
        <taxon>Eubacteriales</taxon>
        <taxon>Oscillospiraceae</taxon>
        <taxon>Acetanaerobacterium</taxon>
    </lineage>
</organism>
<evidence type="ECO:0000256" key="1">
    <source>
        <dbReference type="ARBA" id="ARBA00010062"/>
    </source>
</evidence>
<dbReference type="PANTHER" id="PTHR30483:SF6">
    <property type="entry name" value="PERIPLASMIC BINDING PROTEIN OF ABC TRANSPORTER FOR NATURAL AMINO ACIDS"/>
    <property type="match status" value="1"/>
</dbReference>
<accession>A0A1G9UMW1</accession>
<protein>
    <submittedName>
        <fullName evidence="5">Amino acid/amide ABC transporter substrate-binding protein, HAAT family</fullName>
    </submittedName>
</protein>
<dbReference type="Proteomes" id="UP000199182">
    <property type="component" value="Unassembled WGS sequence"/>
</dbReference>
<dbReference type="CDD" id="cd06347">
    <property type="entry name" value="PBP1_ABC_LivK_ligand_binding-like"/>
    <property type="match status" value="1"/>
</dbReference>
<dbReference type="SUPFAM" id="SSF53822">
    <property type="entry name" value="Periplasmic binding protein-like I"/>
    <property type="match status" value="1"/>
</dbReference>
<dbReference type="STRING" id="258515.SAMN05192585_10265"/>
<keyword evidence="2 3" id="KW-0732">Signal</keyword>
<sequence length="383" mass="41186">MRRIFILLLVVSLLFTACAQSENTLRLGVNLELTGRLAWYGDATLKGIKLAAKEVNAAGGIRGKRIELVVLDNRSENAEAALAAIRLAGRENVKTIIGPSTSGGVKASLAAGCGVPILVPSATADDLAPKGGADNEMFRICYTDTMQGKAIARFAVKKGIRTAAILTESSSDYSRGMSQVFAKTFKALGGTVTAQEYYASGETDFCTVLTKLKQQPFDALLLPGYYTEAALIIRQMHELGIKAVLLSGDAFDVPALDELVQSREYLSNIYFTDHYAPAGKEHSDFARSYHKAYGEQAPAYAALGYDCVKLFALAVQKTEGAATAEIAQQLAYTTDYSGVTGVITIDENHNALKAVHIIELQNGKRSEAAEIEPDNINQFTKNP</sequence>
<evidence type="ECO:0000256" key="2">
    <source>
        <dbReference type="ARBA" id="ARBA00022729"/>
    </source>
</evidence>
<comment type="similarity">
    <text evidence="1">Belongs to the leucine-binding protein family.</text>
</comment>
<feature type="domain" description="Leucine-binding protein" evidence="4">
    <location>
        <begin position="24"/>
        <end position="363"/>
    </location>
</feature>